<reference evidence="3 4" key="1">
    <citation type="journal article" date="2013" name="Nat. Genet.">
        <title>The high-quality draft genome of peach (Prunus persica) identifies unique patterns of genetic diversity, domestication and genome evolution.</title>
        <authorList>
            <consortium name="International Peach Genome Initiative"/>
            <person name="Verde I."/>
            <person name="Abbott A.G."/>
            <person name="Scalabrin S."/>
            <person name="Jung S."/>
            <person name="Shu S."/>
            <person name="Marroni F."/>
            <person name="Zhebentyayeva T."/>
            <person name="Dettori M.T."/>
            <person name="Grimwood J."/>
            <person name="Cattonaro F."/>
            <person name="Zuccolo A."/>
            <person name="Rossini L."/>
            <person name="Jenkins J."/>
            <person name="Vendramin E."/>
            <person name="Meisel L.A."/>
            <person name="Decroocq V."/>
            <person name="Sosinski B."/>
            <person name="Prochnik S."/>
            <person name="Mitros T."/>
            <person name="Policriti A."/>
            <person name="Cipriani G."/>
            <person name="Dondini L."/>
            <person name="Ficklin S."/>
            <person name="Goodstein D.M."/>
            <person name="Xuan P."/>
            <person name="Del Fabbro C."/>
            <person name="Aramini V."/>
            <person name="Copetti D."/>
            <person name="Gonzalez S."/>
            <person name="Horner D.S."/>
            <person name="Falchi R."/>
            <person name="Lucas S."/>
            <person name="Mica E."/>
            <person name="Maldonado J."/>
            <person name="Lazzari B."/>
            <person name="Bielenberg D."/>
            <person name="Pirona R."/>
            <person name="Miculan M."/>
            <person name="Barakat A."/>
            <person name="Testolin R."/>
            <person name="Stella A."/>
            <person name="Tartarini S."/>
            <person name="Tonutti P."/>
            <person name="Arus P."/>
            <person name="Orellana A."/>
            <person name="Wells C."/>
            <person name="Main D."/>
            <person name="Vizzotto G."/>
            <person name="Silva H."/>
            <person name="Salamini F."/>
            <person name="Schmutz J."/>
            <person name="Morgante M."/>
            <person name="Rokhsar D.S."/>
        </authorList>
    </citation>
    <scope>NUCLEOTIDE SEQUENCE [LARGE SCALE GENOMIC DNA]</scope>
    <source>
        <strain evidence="4">cv. Nemared</strain>
    </source>
</reference>
<dbReference type="CDD" id="cd01650">
    <property type="entry name" value="RT_nLTR_like"/>
    <property type="match status" value="1"/>
</dbReference>
<dbReference type="InterPro" id="IPR044730">
    <property type="entry name" value="RNase_H-like_dom_plant"/>
</dbReference>
<dbReference type="Gene3D" id="3.30.420.10">
    <property type="entry name" value="Ribonuclease H-like superfamily/Ribonuclease H"/>
    <property type="match status" value="1"/>
</dbReference>
<protein>
    <recommendedName>
        <fullName evidence="2">Reverse transcriptase domain-containing protein</fullName>
    </recommendedName>
</protein>
<dbReference type="InterPro" id="IPR012337">
    <property type="entry name" value="RNaseH-like_sf"/>
</dbReference>
<dbReference type="CDD" id="cd06222">
    <property type="entry name" value="RNase_H_like"/>
    <property type="match status" value="1"/>
</dbReference>
<dbReference type="InterPro" id="IPR036397">
    <property type="entry name" value="RNaseH_sf"/>
</dbReference>
<organism evidence="3 4">
    <name type="scientific">Prunus persica</name>
    <name type="common">Peach</name>
    <name type="synonym">Amygdalus persica</name>
    <dbReference type="NCBI Taxonomy" id="3760"/>
    <lineage>
        <taxon>Eukaryota</taxon>
        <taxon>Viridiplantae</taxon>
        <taxon>Streptophyta</taxon>
        <taxon>Embryophyta</taxon>
        <taxon>Tracheophyta</taxon>
        <taxon>Spermatophyta</taxon>
        <taxon>Magnoliopsida</taxon>
        <taxon>eudicotyledons</taxon>
        <taxon>Gunneridae</taxon>
        <taxon>Pentapetalae</taxon>
        <taxon>rosids</taxon>
        <taxon>fabids</taxon>
        <taxon>Rosales</taxon>
        <taxon>Rosaceae</taxon>
        <taxon>Amygdaloideae</taxon>
        <taxon>Amygdaleae</taxon>
        <taxon>Prunus</taxon>
    </lineage>
</organism>
<feature type="region of interest" description="Disordered" evidence="1">
    <location>
        <begin position="1"/>
        <end position="25"/>
    </location>
</feature>
<dbReference type="Gramene" id="ONI21342">
    <property type="protein sequence ID" value="ONI21342"/>
    <property type="gene ID" value="PRUPE_2G060500"/>
</dbReference>
<dbReference type="EMBL" id="CM007652">
    <property type="protein sequence ID" value="ONI21342.1"/>
    <property type="molecule type" value="Genomic_DNA"/>
</dbReference>
<proteinExistence type="predicted"/>
<dbReference type="Pfam" id="PF13966">
    <property type="entry name" value="zf-RVT"/>
    <property type="match status" value="1"/>
</dbReference>
<accession>A0A251QC44</accession>
<dbReference type="Pfam" id="PF00078">
    <property type="entry name" value="RVT_1"/>
    <property type="match status" value="1"/>
</dbReference>
<evidence type="ECO:0000313" key="4">
    <source>
        <dbReference type="Proteomes" id="UP000006882"/>
    </source>
</evidence>
<dbReference type="PANTHER" id="PTHR33116">
    <property type="entry name" value="REVERSE TRANSCRIPTASE ZINC-BINDING DOMAIN-CONTAINING PROTEIN-RELATED-RELATED"/>
    <property type="match status" value="1"/>
</dbReference>
<dbReference type="SUPFAM" id="SSF53098">
    <property type="entry name" value="Ribonuclease H-like"/>
    <property type="match status" value="1"/>
</dbReference>
<feature type="domain" description="Reverse transcriptase" evidence="2">
    <location>
        <begin position="73"/>
        <end position="336"/>
    </location>
</feature>
<name>A0A251QC44_PRUPE</name>
<dbReference type="GO" id="GO:0003676">
    <property type="term" value="F:nucleic acid binding"/>
    <property type="evidence" value="ECO:0007669"/>
    <property type="project" value="InterPro"/>
</dbReference>
<dbReference type="InterPro" id="IPR000477">
    <property type="entry name" value="RT_dom"/>
</dbReference>
<sequence>MVRTVDEEAPAPGGSSIIDGKAESYRPEETIAHPQRMELPRDDNELGGGHESTVDLDPLDEIVQNSINNLVTDFFSGNSRLELLNHTHIVLIPKIPKPTSVNHFRPISLCNNSYKILSKLLANRLKTLLPMLISQHQNAFIPGRQIQDNILLAHEAFHYLRLKSSKKSFELGLKLDMNKAYDRIEWDFLEATLCKFGFDNRWVELVMLCVKTITFSLVLNGSPGSPFSPSRGLRQGDPLSPYLFLLVSEVLSLNIINSTDTGMLRGIKLSRGGPELSHLFFADDSLFFLQATPPNCSALKSIIECYCSASGQEVEALTYVRDRINSKIAGWKLKLLSQAGREVLIKSVAAAIPAYPMSCFLLLATICNSINADLARFWWGHDGNQGKIHWHSWKKLCRPKAEGGMGFRDLQAFNWSLLAKQCWRILRNPTTLWARILKARYFPECSFLDAKKGGRASWAWSSLLVGRDIIEKGARWQIGNGHLVSVWKDRWLMGYGSEKISPLPSCNRFTPLLVADLIDVGNRSWNISHIEPFIHPSEAMLIRSTPIGSLATRDRLVWPAVKNGDYTVKSGYYHAINVSPPDPCDRASSSHAVNSDVWKVIWRAHITPKIRNFMWRALTNSIPTCANLFGRKLARSPTCRLCGLFPETVEHLLLLCSWTRAVWFGCPFGYTPDLASITTLDSWLSGFLRSSFADGDQRDWGISLFMFCSWEIWKARCKAIFNDIRPSPPLAKTGVGGIGAVIRDHNGSFIGAASQPCNCSSAAECEASAAIMGLSFASSFHVQNVVVETDCSELVSCVKKGSASGNWRFYPFLAEFRRWKRPSSNVTRIGFFVKLTELLMLPPS</sequence>
<dbReference type="PROSITE" id="PS50878">
    <property type="entry name" value="RT_POL"/>
    <property type="match status" value="1"/>
</dbReference>
<dbReference type="Proteomes" id="UP000006882">
    <property type="component" value="Chromosome G2"/>
</dbReference>
<dbReference type="InterPro" id="IPR026960">
    <property type="entry name" value="RVT-Znf"/>
</dbReference>
<dbReference type="PANTHER" id="PTHR33116:SF86">
    <property type="entry name" value="REVERSE TRANSCRIPTASE DOMAIN-CONTAINING PROTEIN"/>
    <property type="match status" value="1"/>
</dbReference>
<evidence type="ECO:0000256" key="1">
    <source>
        <dbReference type="SAM" id="MobiDB-lite"/>
    </source>
</evidence>
<dbReference type="GO" id="GO:0004523">
    <property type="term" value="F:RNA-DNA hybrid ribonuclease activity"/>
    <property type="evidence" value="ECO:0007669"/>
    <property type="project" value="InterPro"/>
</dbReference>
<gene>
    <name evidence="3" type="ORF">PRUPE_2G060500</name>
</gene>
<evidence type="ECO:0000313" key="3">
    <source>
        <dbReference type="EMBL" id="ONI21342.1"/>
    </source>
</evidence>
<dbReference type="SUPFAM" id="SSF56672">
    <property type="entry name" value="DNA/RNA polymerases"/>
    <property type="match status" value="1"/>
</dbReference>
<dbReference type="InterPro" id="IPR043502">
    <property type="entry name" value="DNA/RNA_pol_sf"/>
</dbReference>
<dbReference type="AlphaFoldDB" id="A0A251QC44"/>
<keyword evidence="4" id="KW-1185">Reference proteome</keyword>
<dbReference type="InterPro" id="IPR002156">
    <property type="entry name" value="RNaseH_domain"/>
</dbReference>
<evidence type="ECO:0000259" key="2">
    <source>
        <dbReference type="PROSITE" id="PS50878"/>
    </source>
</evidence>
<dbReference type="eggNOG" id="KOG1075">
    <property type="taxonomic scope" value="Eukaryota"/>
</dbReference>
<dbReference type="Pfam" id="PF13456">
    <property type="entry name" value="RVT_3"/>
    <property type="match status" value="1"/>
</dbReference>